<dbReference type="Gramene" id="OPUNC11G08760.1">
    <property type="protein sequence ID" value="OPUNC11G08760.1"/>
    <property type="gene ID" value="OPUNC11G08760"/>
</dbReference>
<sequence>MDIIGPLLDHQAATFLKEMAVMK</sequence>
<keyword evidence="2" id="KW-1185">Reference proteome</keyword>
<dbReference type="HOGENOM" id="CLU_3423559_0_0_1"/>
<dbReference type="EnsemblPlants" id="OPUNC11G08760.1">
    <property type="protein sequence ID" value="OPUNC11G08760.1"/>
    <property type="gene ID" value="OPUNC11G08760"/>
</dbReference>
<evidence type="ECO:0000313" key="1">
    <source>
        <dbReference type="EnsemblPlants" id="OPUNC11G08760.1"/>
    </source>
</evidence>
<dbReference type="AlphaFoldDB" id="A0A0E0MEJ9"/>
<proteinExistence type="predicted"/>
<protein>
    <submittedName>
        <fullName evidence="1">Uncharacterized protein</fullName>
    </submittedName>
</protein>
<name>A0A0E0MEJ9_ORYPU</name>
<accession>A0A0E0MEJ9</accession>
<reference evidence="1" key="2">
    <citation type="submission" date="2018-05" db="EMBL/GenBank/DDBJ databases">
        <title>OpunRS2 (Oryza punctata Reference Sequence Version 2).</title>
        <authorList>
            <person name="Zhang J."/>
            <person name="Kudrna D."/>
            <person name="Lee S."/>
            <person name="Talag J."/>
            <person name="Welchert J."/>
            <person name="Wing R.A."/>
        </authorList>
    </citation>
    <scope>NUCLEOTIDE SEQUENCE [LARGE SCALE GENOMIC DNA]</scope>
</reference>
<dbReference type="Proteomes" id="UP000026962">
    <property type="component" value="Chromosome 11"/>
</dbReference>
<reference evidence="1" key="1">
    <citation type="submission" date="2015-04" db="UniProtKB">
        <authorList>
            <consortium name="EnsemblPlants"/>
        </authorList>
    </citation>
    <scope>IDENTIFICATION</scope>
</reference>
<evidence type="ECO:0000313" key="2">
    <source>
        <dbReference type="Proteomes" id="UP000026962"/>
    </source>
</evidence>
<organism evidence="1">
    <name type="scientific">Oryza punctata</name>
    <name type="common">Red rice</name>
    <dbReference type="NCBI Taxonomy" id="4537"/>
    <lineage>
        <taxon>Eukaryota</taxon>
        <taxon>Viridiplantae</taxon>
        <taxon>Streptophyta</taxon>
        <taxon>Embryophyta</taxon>
        <taxon>Tracheophyta</taxon>
        <taxon>Spermatophyta</taxon>
        <taxon>Magnoliopsida</taxon>
        <taxon>Liliopsida</taxon>
        <taxon>Poales</taxon>
        <taxon>Poaceae</taxon>
        <taxon>BOP clade</taxon>
        <taxon>Oryzoideae</taxon>
        <taxon>Oryzeae</taxon>
        <taxon>Oryzinae</taxon>
        <taxon>Oryza</taxon>
    </lineage>
</organism>